<dbReference type="PANTHER" id="PTHR41287">
    <property type="match status" value="1"/>
</dbReference>
<name>A0A1B2DVE3_9BACL</name>
<evidence type="ECO:0000259" key="2">
    <source>
        <dbReference type="Pfam" id="PF20441"/>
    </source>
</evidence>
<dbReference type="PANTHER" id="PTHR41287:SF1">
    <property type="entry name" value="PROTEIN YMFN"/>
    <property type="match status" value="1"/>
</dbReference>
<dbReference type="InterPro" id="IPR046461">
    <property type="entry name" value="TerL_ATPase"/>
</dbReference>
<dbReference type="RefSeq" id="WP_099476695.1">
    <property type="nucleotide sequence ID" value="NZ_CP016809.1"/>
</dbReference>
<evidence type="ECO:0000259" key="1">
    <source>
        <dbReference type="Pfam" id="PF03354"/>
    </source>
</evidence>
<evidence type="ECO:0000313" key="3">
    <source>
        <dbReference type="EMBL" id="ANY71665.1"/>
    </source>
</evidence>
<feature type="domain" description="Terminase large subunit-like ATPase" evidence="1">
    <location>
        <begin position="83"/>
        <end position="255"/>
    </location>
</feature>
<reference evidence="3" key="1">
    <citation type="submission" date="2016-08" db="EMBL/GenBank/DDBJ databases">
        <title>Complete Genome Seqeunce of Paenibacillus sp. nov. IHBB 9852 from high altitute lake of Indian trans-Himalayas.</title>
        <authorList>
            <person name="Kiran S."/>
            <person name="Swarnkar M.K."/>
            <person name="Rana A."/>
            <person name="Tewari R."/>
            <person name="Gulati A."/>
        </authorList>
    </citation>
    <scope>NUCLEOTIDE SEQUENCE [LARGE SCALE GENOMIC DNA]</scope>
    <source>
        <strain evidence="3">IHBB 9852</strain>
    </source>
</reference>
<organism evidence="3">
    <name type="scientific">Paenibacillus ihbetae</name>
    <dbReference type="NCBI Taxonomy" id="1870820"/>
    <lineage>
        <taxon>Bacteria</taxon>
        <taxon>Bacillati</taxon>
        <taxon>Bacillota</taxon>
        <taxon>Bacilli</taxon>
        <taxon>Bacillales</taxon>
        <taxon>Paenibacillaceae</taxon>
        <taxon>Paenibacillus</taxon>
    </lineage>
</organism>
<dbReference type="Gene3D" id="3.40.50.300">
    <property type="entry name" value="P-loop containing nucleotide triphosphate hydrolases"/>
    <property type="match status" value="1"/>
</dbReference>
<dbReference type="KEGG" id="pib:BBD41_03195"/>
<dbReference type="InterPro" id="IPR027417">
    <property type="entry name" value="P-loop_NTPase"/>
</dbReference>
<accession>A0A1B2DVE3</accession>
<gene>
    <name evidence="3" type="ORF">BBD41_03195</name>
</gene>
<dbReference type="GO" id="GO:0004519">
    <property type="term" value="F:endonuclease activity"/>
    <property type="evidence" value="ECO:0007669"/>
    <property type="project" value="InterPro"/>
</dbReference>
<dbReference type="InterPro" id="IPR005021">
    <property type="entry name" value="Terminase_largesu-like"/>
</dbReference>
<dbReference type="InterPro" id="IPR046462">
    <property type="entry name" value="TerL_nuclease"/>
</dbReference>
<proteinExistence type="predicted"/>
<dbReference type="EMBL" id="CP016809">
    <property type="protein sequence ID" value="ANY71665.1"/>
    <property type="molecule type" value="Genomic_DNA"/>
</dbReference>
<dbReference type="Pfam" id="PF20441">
    <property type="entry name" value="TerL_nuclease"/>
    <property type="match status" value="1"/>
</dbReference>
<dbReference type="AlphaFoldDB" id="A0A1B2DVE3"/>
<dbReference type="Pfam" id="PF03354">
    <property type="entry name" value="TerL_ATPase"/>
    <property type="match status" value="1"/>
</dbReference>
<feature type="domain" description="Terminase large subunit-like endonuclease" evidence="2">
    <location>
        <begin position="265"/>
        <end position="554"/>
    </location>
</feature>
<protein>
    <submittedName>
        <fullName evidence="3">Terminase</fullName>
    </submittedName>
</protein>
<sequence length="573" mass="65481">MNEIERLIESIVQYSEDVVDGRVVACRKHRSACARFLEDIQKSDSDDSLFYFDIDEVYRFYRWARMFKHSKGVLAGKPIELTPFQLFVTGNIFGWKRRDNGLRRFRKAYIQLARKNAKSQLLALIASYEAFLSPEQSEVYIAGWGREQSSIVYGEILTQIRGVEMLEGKFTDSYGRIRHLRSGSVIQPLSKEARKTGDGKNPSLGVVDEYHVHETSEIYDVLISGMVARPNPLLVIITTAGFDMSKPCFTEYQYCSDIVDPNSPIENEEYFVMICELDKDDDIKDERNWPKANPIVCTYEEGVAFLRSELQTALDVPEKMRNFLTKNMNRWVDQKENGYMPMDAWRDCGPSEGKKLPDLSVRDCYVGVDLSMKVDLTSIGGVVPLGDGRVYVWQHSFIPEDTLSAKRKTDKFDYDLAIQQGALTVTPGAVVDYRFIQQKLKEIAAENLWTVQEVCYDPYNATQFAQEMETDGFTMVEIRQGMRTLSEPTKLLRELVKSGRLIHNGDKLLTWAVGNAIVKQDHNENIQLDKEKSTNRIDPIAAIINAMVRVVINEQSADVSEFAEEDFLSKLWG</sequence>